<dbReference type="GO" id="GO:0008270">
    <property type="term" value="F:zinc ion binding"/>
    <property type="evidence" value="ECO:0007669"/>
    <property type="project" value="TreeGrafter"/>
</dbReference>
<dbReference type="Gene3D" id="1.10.10.10">
    <property type="entry name" value="Winged helix-like DNA-binding domain superfamily/Winged helix DNA-binding domain"/>
    <property type="match status" value="1"/>
</dbReference>
<comment type="cofactor">
    <cofactor evidence="1">
        <name>Zn(2+)</name>
        <dbReference type="ChEBI" id="CHEBI:29105"/>
    </cofactor>
    <text evidence="1">Binds 1 zinc ion per subunit.</text>
</comment>
<dbReference type="InterPro" id="IPR036388">
    <property type="entry name" value="WH-like_DNA-bd_sf"/>
</dbReference>
<dbReference type="RefSeq" id="WP_185118583.1">
    <property type="nucleotide sequence ID" value="NZ_JACJVQ010000004.1"/>
</dbReference>
<feature type="binding site" evidence="1">
    <location>
        <position position="139"/>
    </location>
    <ligand>
        <name>Zn(2+)</name>
        <dbReference type="ChEBI" id="CHEBI:29105"/>
    </ligand>
</feature>
<gene>
    <name evidence="2" type="ORF">H7B67_04385</name>
</gene>
<evidence type="ECO:0000256" key="1">
    <source>
        <dbReference type="PIRSR" id="PIRSR602481-1"/>
    </source>
</evidence>
<dbReference type="Proteomes" id="UP000535838">
    <property type="component" value="Unassembled WGS sequence"/>
</dbReference>
<dbReference type="GO" id="GO:0003700">
    <property type="term" value="F:DNA-binding transcription factor activity"/>
    <property type="evidence" value="ECO:0007669"/>
    <property type="project" value="InterPro"/>
</dbReference>
<dbReference type="EMBL" id="JACJVQ010000004">
    <property type="protein sequence ID" value="MBB6633338.1"/>
    <property type="molecule type" value="Genomic_DNA"/>
</dbReference>
<dbReference type="GO" id="GO:0000976">
    <property type="term" value="F:transcription cis-regulatory region binding"/>
    <property type="evidence" value="ECO:0007669"/>
    <property type="project" value="TreeGrafter"/>
</dbReference>
<dbReference type="SUPFAM" id="SSF46785">
    <property type="entry name" value="Winged helix' DNA-binding domain"/>
    <property type="match status" value="1"/>
</dbReference>
<keyword evidence="3" id="KW-1185">Reference proteome</keyword>
<dbReference type="InterPro" id="IPR002481">
    <property type="entry name" value="FUR"/>
</dbReference>
<proteinExistence type="predicted"/>
<feature type="binding site" evidence="1">
    <location>
        <position position="99"/>
    </location>
    <ligand>
        <name>Zn(2+)</name>
        <dbReference type="ChEBI" id="CHEBI:29105"/>
    </ligand>
</feature>
<dbReference type="AlphaFoldDB" id="A0A841SSZ6"/>
<dbReference type="Pfam" id="PF01475">
    <property type="entry name" value="FUR"/>
    <property type="match status" value="1"/>
</dbReference>
<feature type="binding site" evidence="1">
    <location>
        <position position="136"/>
    </location>
    <ligand>
        <name>Zn(2+)</name>
        <dbReference type="ChEBI" id="CHEBI:29105"/>
    </ligand>
</feature>
<evidence type="ECO:0000313" key="2">
    <source>
        <dbReference type="EMBL" id="MBB6633338.1"/>
    </source>
</evidence>
<name>A0A841SSZ6_9BACL</name>
<reference evidence="2 3" key="1">
    <citation type="submission" date="2020-08" db="EMBL/GenBank/DDBJ databases">
        <title>Cohnella phylogeny.</title>
        <authorList>
            <person name="Dunlap C."/>
        </authorList>
    </citation>
    <scope>NUCLEOTIDE SEQUENCE [LARGE SCALE GENOMIC DNA]</scope>
    <source>
        <strain evidence="2 3">DSM 25241</strain>
    </source>
</reference>
<dbReference type="PANTHER" id="PTHR33202">
    <property type="entry name" value="ZINC UPTAKE REGULATION PROTEIN"/>
    <property type="match status" value="1"/>
</dbReference>
<keyword evidence="1" id="KW-0862">Zinc</keyword>
<dbReference type="GO" id="GO:0045892">
    <property type="term" value="P:negative regulation of DNA-templated transcription"/>
    <property type="evidence" value="ECO:0007669"/>
    <property type="project" value="TreeGrafter"/>
</dbReference>
<feature type="binding site" evidence="1">
    <location>
        <position position="102"/>
    </location>
    <ligand>
        <name>Zn(2+)</name>
        <dbReference type="ChEBI" id="CHEBI:29105"/>
    </ligand>
</feature>
<keyword evidence="1" id="KW-0479">Metal-binding</keyword>
<protein>
    <submittedName>
        <fullName evidence="2">Transcriptional repressor</fullName>
    </submittedName>
</protein>
<dbReference type="InterPro" id="IPR036390">
    <property type="entry name" value="WH_DNA-bd_sf"/>
</dbReference>
<accession>A0A841SSZ6</accession>
<sequence>MNARKYVDRCLMELFNNGMRVTEQRKRMLSLVANSKHPQTAMELYRKMKRTFPGLSYETIYLNLKLFMDLRFIETILLGNEVRYRALPAVHAPLVQYICMDCKKAIQVSFDPSHPAFPMPEQFKSVNYKLDIFGYCRDCCDRGGSPAVQ</sequence>
<evidence type="ECO:0000313" key="3">
    <source>
        <dbReference type="Proteomes" id="UP000535838"/>
    </source>
</evidence>
<organism evidence="2 3">
    <name type="scientific">Cohnella thailandensis</name>
    <dbReference type="NCBI Taxonomy" id="557557"/>
    <lineage>
        <taxon>Bacteria</taxon>
        <taxon>Bacillati</taxon>
        <taxon>Bacillota</taxon>
        <taxon>Bacilli</taxon>
        <taxon>Bacillales</taxon>
        <taxon>Paenibacillaceae</taxon>
        <taxon>Cohnella</taxon>
    </lineage>
</organism>
<dbReference type="GO" id="GO:1900376">
    <property type="term" value="P:regulation of secondary metabolite biosynthetic process"/>
    <property type="evidence" value="ECO:0007669"/>
    <property type="project" value="TreeGrafter"/>
</dbReference>
<dbReference type="PANTHER" id="PTHR33202:SF7">
    <property type="entry name" value="FERRIC UPTAKE REGULATION PROTEIN"/>
    <property type="match status" value="1"/>
</dbReference>
<comment type="caution">
    <text evidence="2">The sequence shown here is derived from an EMBL/GenBank/DDBJ whole genome shotgun (WGS) entry which is preliminary data.</text>
</comment>